<evidence type="ECO:0000256" key="2">
    <source>
        <dbReference type="HAMAP-Rule" id="MF_01805"/>
    </source>
</evidence>
<protein>
    <recommendedName>
        <fullName evidence="1 2">Segregation and condensation protein A</fullName>
    </recommendedName>
</protein>
<sequence>MSEEQEEIYEVHLKDIFEGPMDLLIHLIKKNEVDIYDIPIALITDKYLQYIDWMKSMNVNVAGDFLVMAATLTHIKSKMLLPVQEEDEDDPRIEITRPLLEYLQMKSAAEHLLERNILGENTFSRSPDRKDLVIDNEDRVINVGLFELMDAFQRLLDKIPAFKELDVSPAGASVKDKINELLDILEKEGSITFDQLFDENATKSDLVITFLAILEMVRLAIISIVQHVQSGIIRLFYL</sequence>
<evidence type="ECO:0000313" key="3">
    <source>
        <dbReference type="EMBL" id="CBX28206.1"/>
    </source>
</evidence>
<proteinExistence type="inferred from homology"/>
<dbReference type="Pfam" id="PF02616">
    <property type="entry name" value="SMC_ScpA"/>
    <property type="match status" value="1"/>
</dbReference>
<dbReference type="GO" id="GO:0005737">
    <property type="term" value="C:cytoplasm"/>
    <property type="evidence" value="ECO:0007669"/>
    <property type="project" value="UniProtKB-SubCell"/>
</dbReference>
<dbReference type="GO" id="GO:0051301">
    <property type="term" value="P:cell division"/>
    <property type="evidence" value="ECO:0007669"/>
    <property type="project" value="UniProtKB-KW"/>
</dbReference>
<accession>E1YCB2</accession>
<reference evidence="3" key="1">
    <citation type="journal article" date="2011" name="Environ. Microbiol.">
        <title>Genomic insights into the metabolic potential of the polycyclic aromatic hydrocarbon degrading sulfate-reducing Deltaproteobacterium N47.</title>
        <authorList>
            <person name="Bergmann F."/>
            <person name="Selesi D."/>
            <person name="Weinmaier T."/>
            <person name="Tischler P."/>
            <person name="Rattei T."/>
            <person name="Meckenstock R.U."/>
        </authorList>
    </citation>
    <scope>NUCLEOTIDE SEQUENCE</scope>
</reference>
<comment type="subcellular location">
    <subcellularLocation>
        <location evidence="2">Cytoplasm</location>
    </subcellularLocation>
    <text evidence="2">Associated with two foci at the outer edges of the nucleoid region in young cells, and at four foci within both cell halves in older cells.</text>
</comment>
<keyword evidence="2" id="KW-0132">Cell division</keyword>
<comment type="subunit">
    <text evidence="2">Component of a cohesin-like complex composed of ScpA, ScpB and the Smc homodimer, in which ScpA and ScpB bind to the head domain of Smc. The presence of the three proteins is required for the association of the complex with DNA.</text>
</comment>
<comment type="similarity">
    <text evidence="2">Belongs to the ScpA family.</text>
</comment>
<organism evidence="3">
    <name type="scientific">uncultured Desulfobacterium sp</name>
    <dbReference type="NCBI Taxonomy" id="201089"/>
    <lineage>
        <taxon>Bacteria</taxon>
        <taxon>Pseudomonadati</taxon>
        <taxon>Thermodesulfobacteriota</taxon>
        <taxon>Desulfobacteria</taxon>
        <taxon>Desulfobacterales</taxon>
        <taxon>Desulfobacteriaceae</taxon>
        <taxon>Desulfobacterium</taxon>
        <taxon>environmental samples</taxon>
    </lineage>
</organism>
<dbReference type="InterPro" id="IPR003768">
    <property type="entry name" value="ScpA"/>
</dbReference>
<dbReference type="GO" id="GO:0006260">
    <property type="term" value="P:DNA replication"/>
    <property type="evidence" value="ECO:0007669"/>
    <property type="project" value="UniProtKB-UniRule"/>
</dbReference>
<keyword evidence="2" id="KW-0131">Cell cycle</keyword>
<dbReference type="PANTHER" id="PTHR33969">
    <property type="entry name" value="SEGREGATION AND CONDENSATION PROTEIN A"/>
    <property type="match status" value="1"/>
</dbReference>
<dbReference type="HAMAP" id="MF_01805">
    <property type="entry name" value="ScpA"/>
    <property type="match status" value="1"/>
</dbReference>
<dbReference type="AlphaFoldDB" id="E1YCB2"/>
<keyword evidence="2" id="KW-0159">Chromosome partition</keyword>
<dbReference type="Gene3D" id="6.10.250.2410">
    <property type="match status" value="1"/>
</dbReference>
<evidence type="ECO:0000256" key="1">
    <source>
        <dbReference type="ARBA" id="ARBA00044777"/>
    </source>
</evidence>
<dbReference type="EMBL" id="FR695868">
    <property type="protein sequence ID" value="CBX28206.1"/>
    <property type="molecule type" value="Genomic_DNA"/>
</dbReference>
<gene>
    <name evidence="2" type="primary">scpA</name>
    <name evidence="3" type="ORF">N47_G35300</name>
</gene>
<comment type="function">
    <text evidence="2">Participates in chromosomal partition during cell division. May act via the formation of a condensin-like complex containing Smc and ScpB that pull DNA away from mid-cell into both cell halves.</text>
</comment>
<name>E1YCB2_9BACT</name>
<keyword evidence="2" id="KW-0963">Cytoplasm</keyword>
<dbReference type="GO" id="GO:0007059">
    <property type="term" value="P:chromosome segregation"/>
    <property type="evidence" value="ECO:0007669"/>
    <property type="project" value="UniProtKB-UniRule"/>
</dbReference>
<dbReference type="PANTHER" id="PTHR33969:SF2">
    <property type="entry name" value="SEGREGATION AND CONDENSATION PROTEIN A"/>
    <property type="match status" value="1"/>
</dbReference>